<proteinExistence type="predicted"/>
<organism evidence="1 2">
    <name type="scientific">Rhinopithecimicrobium faecis</name>
    <dbReference type="NCBI Taxonomy" id="2820698"/>
    <lineage>
        <taxon>Bacteria</taxon>
        <taxon>Pseudomonadati</taxon>
        <taxon>Bacteroidota</taxon>
        <taxon>Sphingobacteriia</taxon>
        <taxon>Sphingobacteriales</taxon>
        <taxon>Sphingobacteriaceae</taxon>
        <taxon>Rhinopithecimicrobium</taxon>
    </lineage>
</organism>
<accession>A0A8T4HA73</accession>
<protein>
    <submittedName>
        <fullName evidence="1">Uncharacterized protein</fullName>
    </submittedName>
</protein>
<gene>
    <name evidence="1" type="ORF">J5U18_05495</name>
</gene>
<comment type="caution">
    <text evidence="1">The sequence shown here is derived from an EMBL/GenBank/DDBJ whole genome shotgun (WGS) entry which is preliminary data.</text>
</comment>
<evidence type="ECO:0000313" key="1">
    <source>
        <dbReference type="EMBL" id="MBP3943016.1"/>
    </source>
</evidence>
<dbReference type="RefSeq" id="WP_353546506.1">
    <property type="nucleotide sequence ID" value="NZ_JAGKSB010000005.1"/>
</dbReference>
<dbReference type="PROSITE" id="PS51257">
    <property type="entry name" value="PROKAR_LIPOPROTEIN"/>
    <property type="match status" value="1"/>
</dbReference>
<sequence>MMKSFSLLKSILVLFIGLCVFGACKRNDDEPIVQATGLSRLYVSYTNYQTNTILDPYRNLVIFSPADSATFTNAFVYDSGVKGGGAVHFRAAASAILFQGSSNGAGAVNDTTIQVMNISEFGIPGNVTNISNGILNRVRGLYYDSRIGKNNLYVTNSETPTSVYMFNSPLNFRGYTKPRQRISLGELRPWGLQFAGNDLLVSTNGDDKGVAFYKDITEKLDSVITDLAPTALLKVANAENISGFDYSESLDVLLMVDWSGADDGKIYIFENAKALLSQASGTITPTRVISGADTGLRNPIDVKIDNREGAGFVYVSDQLARKIFRFKLSDTGNATPSIAHEHRDRGVVLTPGSISLDARGSFNRAVL</sequence>
<reference evidence="1" key="1">
    <citation type="submission" date="2021-03" db="EMBL/GenBank/DDBJ databases">
        <authorList>
            <person name="Lu T."/>
            <person name="Wang Q."/>
            <person name="Han X."/>
        </authorList>
    </citation>
    <scope>NUCLEOTIDE SEQUENCE</scope>
    <source>
        <strain evidence="1">WQ 2009</strain>
    </source>
</reference>
<dbReference type="AlphaFoldDB" id="A0A8T4HA73"/>
<evidence type="ECO:0000313" key="2">
    <source>
        <dbReference type="Proteomes" id="UP000679691"/>
    </source>
</evidence>
<dbReference type="EMBL" id="JAGKSB010000005">
    <property type="protein sequence ID" value="MBP3943016.1"/>
    <property type="molecule type" value="Genomic_DNA"/>
</dbReference>
<keyword evidence="2" id="KW-1185">Reference proteome</keyword>
<dbReference type="SUPFAM" id="SSF63829">
    <property type="entry name" value="Calcium-dependent phosphotriesterase"/>
    <property type="match status" value="1"/>
</dbReference>
<dbReference type="Proteomes" id="UP000679691">
    <property type="component" value="Unassembled WGS sequence"/>
</dbReference>
<name>A0A8T4HA73_9SPHI</name>